<keyword evidence="8" id="KW-1185">Reference proteome</keyword>
<dbReference type="NCBIfam" id="TIGR00638">
    <property type="entry name" value="Mop"/>
    <property type="match status" value="1"/>
</dbReference>
<evidence type="ECO:0000256" key="5">
    <source>
        <dbReference type="PIRNR" id="PIRNR005763"/>
    </source>
</evidence>
<keyword evidence="4" id="KW-0677">Repeat</keyword>
<dbReference type="InterPro" id="IPR000847">
    <property type="entry name" value="LysR_HTH_N"/>
</dbReference>
<evidence type="ECO:0000256" key="3">
    <source>
        <dbReference type="ARBA" id="ARBA00022505"/>
    </source>
</evidence>
<evidence type="ECO:0000256" key="4">
    <source>
        <dbReference type="ARBA" id="ARBA00022737"/>
    </source>
</evidence>
<proteinExistence type="inferred from homology"/>
<dbReference type="PANTHER" id="PTHR30432">
    <property type="entry name" value="TRANSCRIPTIONAL REGULATOR MODE"/>
    <property type="match status" value="1"/>
</dbReference>
<dbReference type="Gene3D" id="2.40.50.100">
    <property type="match status" value="2"/>
</dbReference>
<dbReference type="InterPro" id="IPR008995">
    <property type="entry name" value="Mo/tungstate-bd_C_term_dom"/>
</dbReference>
<dbReference type="InterPro" id="IPR036390">
    <property type="entry name" value="WH_DNA-bd_sf"/>
</dbReference>
<dbReference type="RefSeq" id="WP_204733651.1">
    <property type="nucleotide sequence ID" value="NZ_JAVDWE010000006.1"/>
</dbReference>
<keyword evidence="3 5" id="KW-0500">Molybdenum</keyword>
<dbReference type="InterPro" id="IPR036388">
    <property type="entry name" value="WH-like_DNA-bd_sf"/>
</dbReference>
<organism evidence="7 8">
    <name type="scientific">Hydrogenophaga laconesensis</name>
    <dbReference type="NCBI Taxonomy" id="1805971"/>
    <lineage>
        <taxon>Bacteria</taxon>
        <taxon>Pseudomonadati</taxon>
        <taxon>Pseudomonadota</taxon>
        <taxon>Betaproteobacteria</taxon>
        <taxon>Burkholderiales</taxon>
        <taxon>Comamonadaceae</taxon>
        <taxon>Hydrogenophaga</taxon>
    </lineage>
</organism>
<dbReference type="InterPro" id="IPR051815">
    <property type="entry name" value="Molybdate_resp_trans_reg"/>
</dbReference>
<dbReference type="InterPro" id="IPR016462">
    <property type="entry name" value="ModE"/>
</dbReference>
<dbReference type="Gene3D" id="1.10.10.10">
    <property type="entry name" value="Winged helix-like DNA-binding domain superfamily/Winged helix DNA-binding domain"/>
    <property type="match status" value="1"/>
</dbReference>
<name>A0ABU1VC29_9BURK</name>
<evidence type="ECO:0000256" key="1">
    <source>
        <dbReference type="ARBA" id="ARBA00008110"/>
    </source>
</evidence>
<dbReference type="InterPro" id="IPR005116">
    <property type="entry name" value="Transp-assoc_OB_typ1"/>
</dbReference>
<comment type="similarity">
    <text evidence="1 5">Belongs to the ModE family.</text>
</comment>
<comment type="caution">
    <text evidence="7">The sequence shown here is derived from an EMBL/GenBank/DDBJ whole genome shotgun (WGS) entry which is preliminary data.</text>
</comment>
<reference evidence="7 8" key="1">
    <citation type="submission" date="2023-07" db="EMBL/GenBank/DDBJ databases">
        <title>Sorghum-associated microbial communities from plants grown in Nebraska, USA.</title>
        <authorList>
            <person name="Schachtman D."/>
        </authorList>
    </citation>
    <scope>NUCLEOTIDE SEQUENCE [LARGE SCALE GENOMIC DNA]</scope>
    <source>
        <strain evidence="7 8">BE240</strain>
    </source>
</reference>
<dbReference type="Pfam" id="PF03459">
    <property type="entry name" value="TOBE"/>
    <property type="match status" value="2"/>
</dbReference>
<accession>A0ABU1VC29</accession>
<gene>
    <name evidence="7" type="ORF">J2X09_002638</name>
</gene>
<sequence>MATKKRKGNEQLQVRGSLWLSVGGESVAGHGRIELLRAVNEHRSITQAAKAFGMSYKAAWDAINTMNERSTSPVVERVTGGKGGGHTQVTAFGLRLIERYEQVHEVHRRFLHLIEQEAMNLDEEFSLLKVLNMKTSARNQWVGKVTAVRSGAVNDEVEVSLPGGLRLSAIVTRESTESLGLRTQMTVIALVKSSAVLLAVGLDDARVSARNRIEARVQKVTPGAVNAEVVLQAEGGVDVVAIVPQPAVHELGLQQGAAVTALVKASDIVLAVAN</sequence>
<keyword evidence="2 5" id="KW-0813">Transport</keyword>
<dbReference type="Pfam" id="PF00126">
    <property type="entry name" value="HTH_1"/>
    <property type="match status" value="1"/>
</dbReference>
<feature type="domain" description="Mop" evidence="6">
    <location>
        <begin position="206"/>
        <end position="272"/>
    </location>
</feature>
<dbReference type="SUPFAM" id="SSF46785">
    <property type="entry name" value="Winged helix' DNA-binding domain"/>
    <property type="match status" value="1"/>
</dbReference>
<feature type="domain" description="Mop" evidence="6">
    <location>
        <begin position="134"/>
        <end position="200"/>
    </location>
</feature>
<dbReference type="Proteomes" id="UP001265550">
    <property type="component" value="Unassembled WGS sequence"/>
</dbReference>
<evidence type="ECO:0000259" key="6">
    <source>
        <dbReference type="PROSITE" id="PS51866"/>
    </source>
</evidence>
<dbReference type="SUPFAM" id="SSF50331">
    <property type="entry name" value="MOP-like"/>
    <property type="match status" value="2"/>
</dbReference>
<dbReference type="PIRSF" id="PIRSF005763">
    <property type="entry name" value="Txn_reg_ModE"/>
    <property type="match status" value="1"/>
</dbReference>
<protein>
    <submittedName>
        <fullName evidence="7">Molybdate transport system regulatory protein</fullName>
    </submittedName>
</protein>
<evidence type="ECO:0000256" key="2">
    <source>
        <dbReference type="ARBA" id="ARBA00022448"/>
    </source>
</evidence>
<evidence type="ECO:0000313" key="7">
    <source>
        <dbReference type="EMBL" id="MDR7094895.1"/>
    </source>
</evidence>
<evidence type="ECO:0000313" key="8">
    <source>
        <dbReference type="Proteomes" id="UP001265550"/>
    </source>
</evidence>
<dbReference type="InterPro" id="IPR004606">
    <property type="entry name" value="Mop_domain"/>
</dbReference>
<dbReference type="PANTHER" id="PTHR30432:SF1">
    <property type="entry name" value="DNA-BINDING TRANSCRIPTIONAL DUAL REGULATOR MODE"/>
    <property type="match status" value="1"/>
</dbReference>
<dbReference type="PROSITE" id="PS51866">
    <property type="entry name" value="MOP"/>
    <property type="match status" value="2"/>
</dbReference>
<dbReference type="EMBL" id="JAVDWE010000006">
    <property type="protein sequence ID" value="MDR7094895.1"/>
    <property type="molecule type" value="Genomic_DNA"/>
</dbReference>